<dbReference type="Proteomes" id="UP000446786">
    <property type="component" value="Unassembled WGS sequence"/>
</dbReference>
<protein>
    <submittedName>
        <fullName evidence="2">Flavin-binding protein</fullName>
    </submittedName>
</protein>
<dbReference type="SUPFAM" id="SSF50475">
    <property type="entry name" value="FMN-binding split barrel"/>
    <property type="match status" value="1"/>
</dbReference>
<evidence type="ECO:0000313" key="2">
    <source>
        <dbReference type="EMBL" id="MXP31884.1"/>
    </source>
</evidence>
<evidence type="ECO:0000259" key="1">
    <source>
        <dbReference type="Pfam" id="PF12766"/>
    </source>
</evidence>
<reference evidence="2 3" key="1">
    <citation type="submission" date="2019-12" db="EMBL/GenBank/DDBJ databases">
        <title>Genomic-based taxomic classification of the family Erythrobacteraceae.</title>
        <authorList>
            <person name="Xu L."/>
        </authorList>
    </citation>
    <scope>NUCLEOTIDE SEQUENCE [LARGE SCALE GENOMIC DNA]</scope>
    <source>
        <strain evidence="2 3">JCM 16677</strain>
    </source>
</reference>
<dbReference type="GO" id="GO:0010181">
    <property type="term" value="F:FMN binding"/>
    <property type="evidence" value="ECO:0007669"/>
    <property type="project" value="InterPro"/>
</dbReference>
<dbReference type="EMBL" id="WTYE01000001">
    <property type="protein sequence ID" value="MXP31884.1"/>
    <property type="molecule type" value="Genomic_DNA"/>
</dbReference>
<gene>
    <name evidence="2" type="ORF">GRI94_08610</name>
</gene>
<name>A0A845AQJ3_9SPHN</name>
<proteinExistence type="predicted"/>
<evidence type="ECO:0000313" key="3">
    <source>
        <dbReference type="Proteomes" id="UP000446786"/>
    </source>
</evidence>
<feature type="domain" description="Pyridoxamine 5'-phosphate oxidase Alr4036 family FMN-binding" evidence="1">
    <location>
        <begin position="40"/>
        <end position="98"/>
    </location>
</feature>
<dbReference type="AlphaFoldDB" id="A0A845AQJ3"/>
<comment type="caution">
    <text evidence="2">The sequence shown here is derived from an EMBL/GenBank/DDBJ whole genome shotgun (WGS) entry which is preliminary data.</text>
</comment>
<dbReference type="Pfam" id="PF12766">
    <property type="entry name" value="Pyridox_oxase_2"/>
    <property type="match status" value="1"/>
</dbReference>
<dbReference type="OrthoDB" id="5120525at2"/>
<dbReference type="InterPro" id="IPR024624">
    <property type="entry name" value="Pyridox_Oxase_Alr4036_FMN-bd"/>
</dbReference>
<dbReference type="Gene3D" id="2.30.110.10">
    <property type="entry name" value="Electron Transport, Fmn-binding Protein, Chain A"/>
    <property type="match status" value="1"/>
</dbReference>
<dbReference type="InterPro" id="IPR012349">
    <property type="entry name" value="Split_barrel_FMN-bd"/>
</dbReference>
<organism evidence="2 3">
    <name type="scientific">Parerythrobacter jejuensis</name>
    <dbReference type="NCBI Taxonomy" id="795812"/>
    <lineage>
        <taxon>Bacteria</taxon>
        <taxon>Pseudomonadati</taxon>
        <taxon>Pseudomonadota</taxon>
        <taxon>Alphaproteobacteria</taxon>
        <taxon>Sphingomonadales</taxon>
        <taxon>Erythrobacteraceae</taxon>
        <taxon>Parerythrobacter</taxon>
    </lineage>
</organism>
<accession>A0A845AQJ3</accession>
<dbReference type="RefSeq" id="WP_160779284.1">
    <property type="nucleotide sequence ID" value="NZ_BAAAZF010000001.1"/>
</dbReference>
<sequence length="192" mass="21124">MSETPQSLDDIRTDIDRRLVRGARKWRDAMHDAVVATTDADARVMILRAYDTATRTLRFHTDIRSPKAQVIGSGAPVGVLFYDKGAKIQIRCKGQGRIERDGGVADAAWESSTNFAKRCYLGEGPGAISDVATSGLPDWAEGLEPTPEQVAPGRENFAVLLVEARHFDWLYLAHTGHMRAQFEGGTARWATP</sequence>
<keyword evidence="3" id="KW-1185">Reference proteome</keyword>